<evidence type="ECO:0000256" key="5">
    <source>
        <dbReference type="ARBA" id="ARBA00022448"/>
    </source>
</evidence>
<keyword evidence="11 13" id="KW-0472">Membrane</keyword>
<evidence type="ECO:0000256" key="13">
    <source>
        <dbReference type="SAM" id="Phobius"/>
    </source>
</evidence>
<keyword evidence="6" id="KW-0050">Antiport</keyword>
<evidence type="ECO:0000256" key="2">
    <source>
        <dbReference type="ARBA" id="ARBA00004651"/>
    </source>
</evidence>
<evidence type="ECO:0000256" key="10">
    <source>
        <dbReference type="ARBA" id="ARBA00023065"/>
    </source>
</evidence>
<dbReference type="NCBIfam" id="TIGR00797">
    <property type="entry name" value="matE"/>
    <property type="match status" value="1"/>
</dbReference>
<keyword evidence="15" id="KW-1185">Reference proteome</keyword>
<evidence type="ECO:0000256" key="9">
    <source>
        <dbReference type="ARBA" id="ARBA00022989"/>
    </source>
</evidence>
<dbReference type="GO" id="GO:0042910">
    <property type="term" value="F:xenobiotic transmembrane transporter activity"/>
    <property type="evidence" value="ECO:0007669"/>
    <property type="project" value="InterPro"/>
</dbReference>
<dbReference type="InterPro" id="IPR050222">
    <property type="entry name" value="MATE_MdtK"/>
</dbReference>
<sequence>MCNGSIADKILLFALPLMASSLLQLLFNAADVVVVGKFAGKEALAAVGSNTALINLLINLFVGLSVGTNVVVARDLGAGRHDNVSRSVHTSMTLALISGVVMTVFGTVMVRQLLEWMSSPTDVIDLATVYLRIYFFGMPALLTYNFGAAILRAQGDTRRPLYFLFLSGVVNVVLNLFFVIVLHMDVAGVALATIISQYISAALVVWCLVREEGALRLELNKLGLQWSVIRRILQVGLPAGCQGVVFSLSNVVIQSAINSFDDPVLAAGSSASASIEGFVYAAMNAFYQTAITFVGQNYGAGKCKRVDRIAVQCVSFSVISGLAFGNLAYFFGETLAGFYVPAGEHEVIAQALIRLSFIACPYFICGIMDTLVGVLRGIGYSVVPMVVSLVGACGLRLVWVAVIFPVYHTASCLYISYPISWLVTGAVHLIFFLCVRKRAYAKVEGSDLTALEGRHPPLSQEAERQ</sequence>
<comment type="caution">
    <text evidence="14">The sequence shown here is derived from an EMBL/GenBank/DDBJ whole genome shotgun (WGS) entry which is preliminary data.</text>
</comment>
<feature type="transmembrane region" description="Helical" evidence="13">
    <location>
        <begin position="309"/>
        <end position="331"/>
    </location>
</feature>
<gene>
    <name evidence="14" type="ORF">H8S11_08125</name>
</gene>
<dbReference type="EMBL" id="JACOPO010000004">
    <property type="protein sequence ID" value="MBC5722776.1"/>
    <property type="molecule type" value="Genomic_DNA"/>
</dbReference>
<feature type="transmembrane region" description="Helical" evidence="13">
    <location>
        <begin position="382"/>
        <end position="407"/>
    </location>
</feature>
<evidence type="ECO:0000313" key="15">
    <source>
        <dbReference type="Proteomes" id="UP000628736"/>
    </source>
</evidence>
<dbReference type="PANTHER" id="PTHR43298">
    <property type="entry name" value="MULTIDRUG RESISTANCE PROTEIN NORM-RELATED"/>
    <property type="match status" value="1"/>
</dbReference>
<keyword evidence="10" id="KW-0406">Ion transport</keyword>
<comment type="function">
    <text evidence="1">Multidrug efflux pump.</text>
</comment>
<evidence type="ECO:0000256" key="11">
    <source>
        <dbReference type="ARBA" id="ARBA00023136"/>
    </source>
</evidence>
<dbReference type="CDD" id="cd13138">
    <property type="entry name" value="MATE_yoeA_like"/>
    <property type="match status" value="1"/>
</dbReference>
<evidence type="ECO:0000256" key="12">
    <source>
        <dbReference type="ARBA" id="ARBA00031636"/>
    </source>
</evidence>
<feature type="transmembrane region" description="Helical" evidence="13">
    <location>
        <begin position="93"/>
        <end position="113"/>
    </location>
</feature>
<comment type="similarity">
    <text evidence="3">Belongs to the multi antimicrobial extrusion (MATE) (TC 2.A.66.1) family.</text>
</comment>
<feature type="transmembrane region" description="Helical" evidence="13">
    <location>
        <begin position="163"/>
        <end position="183"/>
    </location>
</feature>
<evidence type="ECO:0000256" key="8">
    <source>
        <dbReference type="ARBA" id="ARBA00022692"/>
    </source>
</evidence>
<feature type="transmembrane region" description="Helical" evidence="13">
    <location>
        <begin position="133"/>
        <end position="151"/>
    </location>
</feature>
<feature type="transmembrane region" description="Helical" evidence="13">
    <location>
        <begin position="413"/>
        <end position="435"/>
    </location>
</feature>
<keyword evidence="9 13" id="KW-1133">Transmembrane helix</keyword>
<dbReference type="AlphaFoldDB" id="A0A8J6J0F2"/>
<feature type="transmembrane region" description="Helical" evidence="13">
    <location>
        <begin position="53"/>
        <end position="72"/>
    </location>
</feature>
<proteinExistence type="inferred from homology"/>
<evidence type="ECO:0000256" key="1">
    <source>
        <dbReference type="ARBA" id="ARBA00003408"/>
    </source>
</evidence>
<dbReference type="GO" id="GO:0015297">
    <property type="term" value="F:antiporter activity"/>
    <property type="evidence" value="ECO:0007669"/>
    <property type="project" value="UniProtKB-KW"/>
</dbReference>
<name>A0A8J6J0F2_9FIRM</name>
<evidence type="ECO:0000256" key="7">
    <source>
        <dbReference type="ARBA" id="ARBA00022475"/>
    </source>
</evidence>
<protein>
    <recommendedName>
        <fullName evidence="4">Probable multidrug resistance protein NorM</fullName>
    </recommendedName>
    <alternativeName>
        <fullName evidence="12">Multidrug-efflux transporter</fullName>
    </alternativeName>
</protein>
<accession>A0A8J6J0F2</accession>
<keyword evidence="7" id="KW-1003">Cell membrane</keyword>
<dbReference type="Proteomes" id="UP000628736">
    <property type="component" value="Unassembled WGS sequence"/>
</dbReference>
<dbReference type="PIRSF" id="PIRSF006603">
    <property type="entry name" value="DinF"/>
    <property type="match status" value="1"/>
</dbReference>
<feature type="transmembrane region" description="Helical" evidence="13">
    <location>
        <begin position="351"/>
        <end position="375"/>
    </location>
</feature>
<dbReference type="InterPro" id="IPR002528">
    <property type="entry name" value="MATE_fam"/>
</dbReference>
<feature type="transmembrane region" description="Helical" evidence="13">
    <location>
        <begin position="189"/>
        <end position="209"/>
    </location>
</feature>
<dbReference type="GO" id="GO:0006811">
    <property type="term" value="P:monoatomic ion transport"/>
    <property type="evidence" value="ECO:0007669"/>
    <property type="project" value="UniProtKB-KW"/>
</dbReference>
<keyword evidence="5" id="KW-0813">Transport</keyword>
<dbReference type="Pfam" id="PF01554">
    <property type="entry name" value="MatE"/>
    <property type="match status" value="2"/>
</dbReference>
<reference evidence="14" key="1">
    <citation type="submission" date="2020-08" db="EMBL/GenBank/DDBJ databases">
        <title>Genome public.</title>
        <authorList>
            <person name="Liu C."/>
            <person name="Sun Q."/>
        </authorList>
    </citation>
    <scope>NUCLEOTIDE SEQUENCE</scope>
    <source>
        <strain evidence="14">NSJ-23</strain>
    </source>
</reference>
<dbReference type="GO" id="GO:0005886">
    <property type="term" value="C:plasma membrane"/>
    <property type="evidence" value="ECO:0007669"/>
    <property type="project" value="UniProtKB-SubCell"/>
</dbReference>
<evidence type="ECO:0000256" key="3">
    <source>
        <dbReference type="ARBA" id="ARBA00010199"/>
    </source>
</evidence>
<comment type="subcellular location">
    <subcellularLocation>
        <location evidence="2">Cell membrane</location>
        <topology evidence="2">Multi-pass membrane protein</topology>
    </subcellularLocation>
</comment>
<evidence type="ECO:0000313" key="14">
    <source>
        <dbReference type="EMBL" id="MBC5722776.1"/>
    </source>
</evidence>
<evidence type="ECO:0000256" key="4">
    <source>
        <dbReference type="ARBA" id="ARBA00020268"/>
    </source>
</evidence>
<organism evidence="14 15">
    <name type="scientific">Flintibacter hominis</name>
    <dbReference type="NCBI Taxonomy" id="2763048"/>
    <lineage>
        <taxon>Bacteria</taxon>
        <taxon>Bacillati</taxon>
        <taxon>Bacillota</taxon>
        <taxon>Clostridia</taxon>
        <taxon>Eubacteriales</taxon>
        <taxon>Flintibacter</taxon>
    </lineage>
</organism>
<dbReference type="PANTHER" id="PTHR43298:SF2">
    <property type="entry name" value="FMN_FAD EXPORTER YEEO-RELATED"/>
    <property type="match status" value="1"/>
</dbReference>
<keyword evidence="8 13" id="KW-0812">Transmembrane</keyword>
<dbReference type="InterPro" id="IPR048279">
    <property type="entry name" value="MdtK-like"/>
</dbReference>
<evidence type="ECO:0000256" key="6">
    <source>
        <dbReference type="ARBA" id="ARBA00022449"/>
    </source>
</evidence>